<dbReference type="EMBL" id="RDQK01000015">
    <property type="protein sequence ID" value="RMX09258.1"/>
    <property type="molecule type" value="Genomic_DNA"/>
</dbReference>
<accession>A0A3M6R1V3</accession>
<protein>
    <submittedName>
        <fullName evidence="1">Uncharacterized protein</fullName>
    </submittedName>
</protein>
<organism evidence="1 2">
    <name type="scientific">Allofranklinella schreckenbergeri</name>
    <dbReference type="NCBI Taxonomy" id="1076744"/>
    <lineage>
        <taxon>Bacteria</taxon>
        <taxon>Pseudomonadati</taxon>
        <taxon>Pseudomonadota</taxon>
        <taxon>Betaproteobacteria</taxon>
        <taxon>Burkholderiales</taxon>
        <taxon>Comamonadaceae</taxon>
        <taxon>Allofranklinella</taxon>
    </lineage>
</organism>
<dbReference type="AlphaFoldDB" id="A0A3M6R1V3"/>
<dbReference type="Proteomes" id="UP000281171">
    <property type="component" value="Unassembled WGS sequence"/>
</dbReference>
<proteinExistence type="predicted"/>
<evidence type="ECO:0000313" key="1">
    <source>
        <dbReference type="EMBL" id="RMX09258.1"/>
    </source>
</evidence>
<reference evidence="1 2" key="1">
    <citation type="submission" date="2018-10" db="EMBL/GenBank/DDBJ databases">
        <title>Comamonadaceae CDC group NO-1 genome sequencing and assembly.</title>
        <authorList>
            <person name="Bernier A.-M."/>
            <person name="Bernard K."/>
        </authorList>
    </citation>
    <scope>NUCLEOTIDE SEQUENCE [LARGE SCALE GENOMIC DNA]</scope>
    <source>
        <strain evidence="1 2">NML180581</strain>
    </source>
</reference>
<evidence type="ECO:0000313" key="2">
    <source>
        <dbReference type="Proteomes" id="UP000281171"/>
    </source>
</evidence>
<name>A0A3M6R1V3_9BURK</name>
<comment type="caution">
    <text evidence="1">The sequence shown here is derived from an EMBL/GenBank/DDBJ whole genome shotgun (WGS) entry which is preliminary data.</text>
</comment>
<sequence length="82" mass="8682">MHIFLSRWVMAGGSKPMQQPLLGAPPPDKDRPLACHAPAAGGNHAPRMPASVGWMMFFFPSTFGPAGSCPAGCGTFLFLTHD</sequence>
<gene>
    <name evidence="1" type="ORF">EBQ24_07185</name>
</gene>